<dbReference type="GO" id="GO:0005615">
    <property type="term" value="C:extracellular space"/>
    <property type="evidence" value="ECO:0007669"/>
    <property type="project" value="TreeGrafter"/>
</dbReference>
<evidence type="ECO:0000259" key="7">
    <source>
        <dbReference type="PROSITE" id="PS51406"/>
    </source>
</evidence>
<dbReference type="RefSeq" id="XP_031570939.1">
    <property type="nucleotide sequence ID" value="XM_031715079.1"/>
</dbReference>
<protein>
    <submittedName>
        <fullName evidence="9">Uncharacterized protein LOC116305219</fullName>
    </submittedName>
</protein>
<feature type="signal peptide" evidence="5">
    <location>
        <begin position="1"/>
        <end position="18"/>
    </location>
</feature>
<evidence type="ECO:0000256" key="1">
    <source>
        <dbReference type="ARBA" id="ARBA00022723"/>
    </source>
</evidence>
<dbReference type="GeneID" id="116305219"/>
<feature type="domain" description="Fibrinogen C-terminal" evidence="7">
    <location>
        <begin position="134"/>
        <end position="186"/>
    </location>
</feature>
<proteinExistence type="predicted"/>
<dbReference type="SMART" id="SM00473">
    <property type="entry name" value="PAN_AP"/>
    <property type="match status" value="2"/>
</dbReference>
<evidence type="ECO:0000313" key="8">
    <source>
        <dbReference type="Proteomes" id="UP000515163"/>
    </source>
</evidence>
<keyword evidence="2" id="KW-0430">Lectin</keyword>
<dbReference type="SUPFAM" id="SSF56496">
    <property type="entry name" value="Fibrinogen C-terminal domain-like"/>
    <property type="match status" value="2"/>
</dbReference>
<dbReference type="InParanoid" id="A0A6P8IV53"/>
<name>A0A6P8IV53_ACTTE</name>
<dbReference type="InterPro" id="IPR014716">
    <property type="entry name" value="Fibrinogen_a/b/g_C_1"/>
</dbReference>
<dbReference type="InterPro" id="IPR003609">
    <property type="entry name" value="Pan_app"/>
</dbReference>
<keyword evidence="5" id="KW-0732">Signal</keyword>
<organism evidence="8 9">
    <name type="scientific">Actinia tenebrosa</name>
    <name type="common">Australian red waratah sea anemone</name>
    <dbReference type="NCBI Taxonomy" id="6105"/>
    <lineage>
        <taxon>Eukaryota</taxon>
        <taxon>Metazoa</taxon>
        <taxon>Cnidaria</taxon>
        <taxon>Anthozoa</taxon>
        <taxon>Hexacorallia</taxon>
        <taxon>Actiniaria</taxon>
        <taxon>Actiniidae</taxon>
        <taxon>Actinia</taxon>
    </lineage>
</organism>
<keyword evidence="3" id="KW-0106">Calcium</keyword>
<keyword evidence="8" id="KW-1185">Reference proteome</keyword>
<dbReference type="GO" id="GO:0046872">
    <property type="term" value="F:metal ion binding"/>
    <property type="evidence" value="ECO:0007669"/>
    <property type="project" value="UniProtKB-KW"/>
</dbReference>
<dbReference type="Pfam" id="PF00147">
    <property type="entry name" value="Fibrinogen_C"/>
    <property type="match status" value="2"/>
</dbReference>
<evidence type="ECO:0000313" key="9">
    <source>
        <dbReference type="RefSeq" id="XP_031570939.1"/>
    </source>
</evidence>
<dbReference type="AlphaFoldDB" id="A0A6P8IV53"/>
<dbReference type="InterPro" id="IPR036056">
    <property type="entry name" value="Fibrinogen-like_C"/>
</dbReference>
<dbReference type="KEGG" id="aten:116305219"/>
<dbReference type="GO" id="GO:0070492">
    <property type="term" value="F:oligosaccharide binding"/>
    <property type="evidence" value="ECO:0007669"/>
    <property type="project" value="TreeGrafter"/>
</dbReference>
<evidence type="ECO:0000256" key="3">
    <source>
        <dbReference type="ARBA" id="ARBA00022837"/>
    </source>
</evidence>
<evidence type="ECO:0000256" key="4">
    <source>
        <dbReference type="ARBA" id="ARBA00023157"/>
    </source>
</evidence>
<dbReference type="Gene3D" id="3.90.215.10">
    <property type="entry name" value="Gamma Fibrinogen, chain A, domain 1"/>
    <property type="match status" value="2"/>
</dbReference>
<dbReference type="NCBIfam" id="NF040941">
    <property type="entry name" value="GGGWT_bact"/>
    <property type="match status" value="2"/>
</dbReference>
<gene>
    <name evidence="9" type="primary">LOC116305219</name>
</gene>
<keyword evidence="4" id="KW-1015">Disulfide bond</keyword>
<dbReference type="Proteomes" id="UP000515163">
    <property type="component" value="Unplaced"/>
</dbReference>
<dbReference type="InterPro" id="IPR002181">
    <property type="entry name" value="Fibrinogen_a/b/g_C_dom"/>
</dbReference>
<reference evidence="9" key="1">
    <citation type="submission" date="2025-08" db="UniProtKB">
        <authorList>
            <consortium name="RefSeq"/>
        </authorList>
    </citation>
    <scope>IDENTIFICATION</scope>
    <source>
        <tissue evidence="9">Tentacle</tissue>
    </source>
</reference>
<dbReference type="Pfam" id="PF14295">
    <property type="entry name" value="PAN_4"/>
    <property type="match status" value="1"/>
</dbReference>
<feature type="domain" description="Fibrinogen C-terminal" evidence="7">
    <location>
        <begin position="524"/>
        <end position="576"/>
    </location>
</feature>
<dbReference type="PANTHER" id="PTHR16146:SF46">
    <property type="entry name" value="INTELECTIN-1A-RELATED"/>
    <property type="match status" value="1"/>
</dbReference>
<feature type="chain" id="PRO_5028266115" evidence="5">
    <location>
        <begin position="19"/>
        <end position="744"/>
    </location>
</feature>
<evidence type="ECO:0000259" key="6">
    <source>
        <dbReference type="PROSITE" id="PS50948"/>
    </source>
</evidence>
<sequence>MFLFLLVFTGLFVVPGSAVLRTRFSRRGMFCSRQDHVLRNHVVAERDVADELSCTIECVAEPRCRSVNFKKRVTNSSSGAKCQLNNATMFSTKKENYEKNLDYNYVFDSDDVSDCSWTILPGSFVNTICIYSLLSLFEIPVSCSQIKATVPSSQSGYYLVRGSSSKCSSRLVYCDMENDGGGWTLVTSVSNTSNNHLLINKVNCLNSTLCVEYTTTNMQTRKMADDDIRAMAGMEGVFRVNVLKASPFRVFFKIPSGSQHFASSCDGNSCPRIVTSHNYPYVWESNCKGTSMGYAIGFSPVGMECYHVYVDDSCHANLAIVALRVITARETNQCKSIETTQIMIGKRRSLIDGHRTPIGKFRPPINCHRTPIVKHRSFIDEHRATIDKRPLLFHENRTPIGRHRGFIENQRTLIHIHKYFCFLVFLGVFVEPGSAVLRTRISRLGMFLNRQDHVLRNHVVAERDVTDELSCTIECVAEPRCRSVNFKKRVTNGSSGAKCQLNNATMFSAKKENYEKNLDYNYVFDSDDIPVSCSQIKATVPSSQSGYYFVRGSSSKCSLRLVYCDMENDGGGWTLVTSVSNTSNNHLLINRVNCLNSTLCVEYTTTNMQTRKMADDDIRAMAGMEGVFRVNVLKASPFRVFFKIPSGSQHFASSCDGNSCPRIVTSHNFPYVWESNCKGTSMGYAFGFSGIGMECYHVFDNESPQDCPSRWQSSKYSNERGLYGFTCWGNNGIFYGLNGFLFVK</sequence>
<evidence type="ECO:0000256" key="5">
    <source>
        <dbReference type="SAM" id="SignalP"/>
    </source>
</evidence>
<keyword evidence="1" id="KW-0479">Metal-binding</keyword>
<dbReference type="OrthoDB" id="10358980at2759"/>
<dbReference type="PANTHER" id="PTHR16146">
    <property type="entry name" value="INTELECTIN"/>
    <property type="match status" value="1"/>
</dbReference>
<dbReference type="PROSITE" id="PS51406">
    <property type="entry name" value="FIBRINOGEN_C_2"/>
    <property type="match status" value="2"/>
</dbReference>
<dbReference type="Pfam" id="PF00024">
    <property type="entry name" value="PAN_1"/>
    <property type="match status" value="1"/>
</dbReference>
<feature type="domain" description="Apple" evidence="6">
    <location>
        <begin position="31"/>
        <end position="110"/>
    </location>
</feature>
<dbReference type="PROSITE" id="PS50948">
    <property type="entry name" value="PAN"/>
    <property type="match status" value="1"/>
</dbReference>
<accession>A0A6P8IV53</accession>
<evidence type="ECO:0000256" key="2">
    <source>
        <dbReference type="ARBA" id="ARBA00022734"/>
    </source>
</evidence>